<protein>
    <submittedName>
        <fullName evidence="1">Uncharacterized protein</fullName>
    </submittedName>
</protein>
<accession>A0A1T5FL16</accession>
<dbReference type="AlphaFoldDB" id="A0A1T5FL16"/>
<organism evidence="1 2">
    <name type="scientific">Bosea thiooxidans</name>
    <dbReference type="NCBI Taxonomy" id="53254"/>
    <lineage>
        <taxon>Bacteria</taxon>
        <taxon>Pseudomonadati</taxon>
        <taxon>Pseudomonadota</taxon>
        <taxon>Alphaproteobacteria</taxon>
        <taxon>Hyphomicrobiales</taxon>
        <taxon>Boseaceae</taxon>
        <taxon>Bosea</taxon>
    </lineage>
</organism>
<evidence type="ECO:0000313" key="1">
    <source>
        <dbReference type="EMBL" id="SKB96891.1"/>
    </source>
</evidence>
<sequence length="47" mass="5054">MADPPLCSLAEIKTILTIDDIADLHEVLDLKEHLAAKAAERTGRPTG</sequence>
<evidence type="ECO:0000313" key="2">
    <source>
        <dbReference type="Proteomes" id="UP000190130"/>
    </source>
</evidence>
<gene>
    <name evidence="1" type="ORF">SAMN05660750_03323</name>
</gene>
<dbReference type="Proteomes" id="UP000190130">
    <property type="component" value="Unassembled WGS sequence"/>
</dbReference>
<dbReference type="RefSeq" id="WP_176168639.1">
    <property type="nucleotide sequence ID" value="NZ_FUYX01000009.1"/>
</dbReference>
<dbReference type="EMBL" id="FUYX01000009">
    <property type="protein sequence ID" value="SKB96891.1"/>
    <property type="molecule type" value="Genomic_DNA"/>
</dbReference>
<reference evidence="1 2" key="1">
    <citation type="submission" date="2017-02" db="EMBL/GenBank/DDBJ databases">
        <authorList>
            <person name="Peterson S.W."/>
        </authorList>
    </citation>
    <scope>NUCLEOTIDE SEQUENCE [LARGE SCALE GENOMIC DNA]</scope>
    <source>
        <strain evidence="1 2">DSM 9653</strain>
    </source>
</reference>
<proteinExistence type="predicted"/>
<name>A0A1T5FL16_9HYPH</name>